<dbReference type="EMBL" id="JAWRVE010000164">
    <property type="protein sequence ID" value="KAL1852080.1"/>
    <property type="molecule type" value="Genomic_DNA"/>
</dbReference>
<accession>A0ABR3W3K3</accession>
<feature type="chain" id="PRO_5045752806" description="Ig-like domain-containing protein" evidence="1">
    <location>
        <begin position="22"/>
        <end position="236"/>
    </location>
</feature>
<protein>
    <recommendedName>
        <fullName evidence="4">Ig-like domain-containing protein</fullName>
    </recommendedName>
</protein>
<feature type="signal peptide" evidence="1">
    <location>
        <begin position="1"/>
        <end position="21"/>
    </location>
</feature>
<evidence type="ECO:0008006" key="4">
    <source>
        <dbReference type="Google" id="ProtNLM"/>
    </source>
</evidence>
<evidence type="ECO:0000313" key="2">
    <source>
        <dbReference type="EMBL" id="KAL1852080.1"/>
    </source>
</evidence>
<gene>
    <name evidence="2" type="ORF">Daus18300_012292</name>
</gene>
<comment type="caution">
    <text evidence="2">The sequence shown here is derived from an EMBL/GenBank/DDBJ whole genome shotgun (WGS) entry which is preliminary data.</text>
</comment>
<evidence type="ECO:0000256" key="1">
    <source>
        <dbReference type="SAM" id="SignalP"/>
    </source>
</evidence>
<name>A0ABR3W3K3_9PEZI</name>
<evidence type="ECO:0000313" key="3">
    <source>
        <dbReference type="Proteomes" id="UP001583177"/>
    </source>
</evidence>
<keyword evidence="1" id="KW-0732">Signal</keyword>
<proteinExistence type="predicted"/>
<organism evidence="2 3">
    <name type="scientific">Diaporthe australafricana</name>
    <dbReference type="NCBI Taxonomy" id="127596"/>
    <lineage>
        <taxon>Eukaryota</taxon>
        <taxon>Fungi</taxon>
        <taxon>Dikarya</taxon>
        <taxon>Ascomycota</taxon>
        <taxon>Pezizomycotina</taxon>
        <taxon>Sordariomycetes</taxon>
        <taxon>Sordariomycetidae</taxon>
        <taxon>Diaporthales</taxon>
        <taxon>Diaporthaceae</taxon>
        <taxon>Diaporthe</taxon>
    </lineage>
</organism>
<dbReference type="Proteomes" id="UP001583177">
    <property type="component" value="Unassembled WGS sequence"/>
</dbReference>
<sequence>MFFLFIIVLFALLGATNPTDGSVLQSGLSWTGEVAGHGIVTLFGDAYAVEQQIFALDPAAATSYVFKNPFMSEHPPVFDETEMEVTANLSYYSKTRAVAGRDSVNGEMSLADAPFYDTHWYCATFATGSYDEVYSAIARVGAPGGRDHATATWTIAGTKEKGKPVCMRLACAVSDGKPQHTAVYWCNDNDHPVTAPAWDLATSAAIISNGHQGFNFKGCCVFSQFKGTYQQFSGQV</sequence>
<keyword evidence="3" id="KW-1185">Reference proteome</keyword>
<reference evidence="2 3" key="1">
    <citation type="journal article" date="2024" name="IMA Fungus">
        <title>IMA Genome - F19 : A genome assembly and annotation guide to empower mycologists, including annotated draft genome sequences of Ceratocystis pirilliformis, Diaporthe australafricana, Fusarium ophioides, Paecilomyces lecythidis, and Sporothrix stenoceras.</title>
        <authorList>
            <person name="Aylward J."/>
            <person name="Wilson A.M."/>
            <person name="Visagie C.M."/>
            <person name="Spraker J."/>
            <person name="Barnes I."/>
            <person name="Buitendag C."/>
            <person name="Ceriani C."/>
            <person name="Del Mar Angel L."/>
            <person name="du Plessis D."/>
            <person name="Fuchs T."/>
            <person name="Gasser K."/>
            <person name="Kramer D."/>
            <person name="Li W."/>
            <person name="Munsamy K."/>
            <person name="Piso A."/>
            <person name="Price J.L."/>
            <person name="Sonnekus B."/>
            <person name="Thomas C."/>
            <person name="van der Nest A."/>
            <person name="van Dijk A."/>
            <person name="van Heerden A."/>
            <person name="van Vuuren N."/>
            <person name="Yilmaz N."/>
            <person name="Duong T.A."/>
            <person name="van der Merwe N.A."/>
            <person name="Wingfield M.J."/>
            <person name="Wingfield B.D."/>
        </authorList>
    </citation>
    <scope>NUCLEOTIDE SEQUENCE [LARGE SCALE GENOMIC DNA]</scope>
    <source>
        <strain evidence="2 3">CMW 18300</strain>
    </source>
</reference>